<dbReference type="EMBL" id="CAUEEQ010064634">
    <property type="protein sequence ID" value="CAJ0965004.1"/>
    <property type="molecule type" value="Genomic_DNA"/>
</dbReference>
<protein>
    <submittedName>
        <fullName evidence="1">Uncharacterized protein</fullName>
    </submittedName>
</protein>
<reference evidence="1" key="1">
    <citation type="submission" date="2023-07" db="EMBL/GenBank/DDBJ databases">
        <authorList>
            <person name="Stuckert A."/>
        </authorList>
    </citation>
    <scope>NUCLEOTIDE SEQUENCE</scope>
</reference>
<evidence type="ECO:0000313" key="2">
    <source>
        <dbReference type="Proteomes" id="UP001176940"/>
    </source>
</evidence>
<comment type="caution">
    <text evidence="1">The sequence shown here is derived from an EMBL/GenBank/DDBJ whole genome shotgun (WGS) entry which is preliminary data.</text>
</comment>
<dbReference type="Proteomes" id="UP001176940">
    <property type="component" value="Unassembled WGS sequence"/>
</dbReference>
<keyword evidence="2" id="KW-1185">Reference proteome</keyword>
<proteinExistence type="predicted"/>
<dbReference type="InterPro" id="IPR029021">
    <property type="entry name" value="Prot-tyrosine_phosphatase-like"/>
</dbReference>
<name>A0ABN9MDZ7_9NEOB</name>
<dbReference type="SUPFAM" id="SSF52799">
    <property type="entry name" value="(Phosphotyrosine protein) phosphatases II"/>
    <property type="match status" value="1"/>
</dbReference>
<accession>A0ABN9MDZ7</accession>
<sequence length="103" mass="11570">MDTNPLTMTSTWHHPLMHQYHGLLPTQPGADQDVPEDCGGCQRKRRSCCSSLPSCQTGTLLAFYLVRSRKITREEAIHEIRQLRSGSIEITEQEKAETAPPPP</sequence>
<gene>
    <name evidence="1" type="ORF">RIMI_LOCUS19852900</name>
</gene>
<evidence type="ECO:0000313" key="1">
    <source>
        <dbReference type="EMBL" id="CAJ0965004.1"/>
    </source>
</evidence>
<organism evidence="1 2">
    <name type="scientific">Ranitomeya imitator</name>
    <name type="common">mimic poison frog</name>
    <dbReference type="NCBI Taxonomy" id="111125"/>
    <lineage>
        <taxon>Eukaryota</taxon>
        <taxon>Metazoa</taxon>
        <taxon>Chordata</taxon>
        <taxon>Craniata</taxon>
        <taxon>Vertebrata</taxon>
        <taxon>Euteleostomi</taxon>
        <taxon>Amphibia</taxon>
        <taxon>Batrachia</taxon>
        <taxon>Anura</taxon>
        <taxon>Neobatrachia</taxon>
        <taxon>Hyloidea</taxon>
        <taxon>Dendrobatidae</taxon>
        <taxon>Dendrobatinae</taxon>
        <taxon>Ranitomeya</taxon>
    </lineage>
</organism>
<dbReference type="Gene3D" id="3.90.190.10">
    <property type="entry name" value="Protein tyrosine phosphatase superfamily"/>
    <property type="match status" value="1"/>
</dbReference>